<proteinExistence type="predicted"/>
<protein>
    <submittedName>
        <fullName evidence="6">PLP-dependent aminotransferase family protein</fullName>
    </submittedName>
</protein>
<dbReference type="InterPro" id="IPR015422">
    <property type="entry name" value="PyrdxlP-dep_Trfase_small"/>
</dbReference>
<dbReference type="CDD" id="cd00609">
    <property type="entry name" value="AAT_like"/>
    <property type="match status" value="1"/>
</dbReference>
<keyword evidence="7" id="KW-1185">Reference proteome</keyword>
<keyword evidence="3" id="KW-0808">Transferase</keyword>
<feature type="domain" description="Aminotransferase class I/classII large" evidence="5">
    <location>
        <begin position="93"/>
        <end position="423"/>
    </location>
</feature>
<evidence type="ECO:0000259" key="5">
    <source>
        <dbReference type="Pfam" id="PF00155"/>
    </source>
</evidence>
<dbReference type="InterPro" id="IPR015424">
    <property type="entry name" value="PyrdxlP-dep_Trfase"/>
</dbReference>
<dbReference type="Pfam" id="PF00155">
    <property type="entry name" value="Aminotran_1_2"/>
    <property type="match status" value="1"/>
</dbReference>
<dbReference type="EMBL" id="CP126980">
    <property type="protein sequence ID" value="WIM94396.1"/>
    <property type="molecule type" value="Genomic_DNA"/>
</dbReference>
<dbReference type="InterPro" id="IPR004839">
    <property type="entry name" value="Aminotransferase_I/II_large"/>
</dbReference>
<organism evidence="6 7">
    <name type="scientific">Actinoplanes oblitus</name>
    <dbReference type="NCBI Taxonomy" id="3040509"/>
    <lineage>
        <taxon>Bacteria</taxon>
        <taxon>Bacillati</taxon>
        <taxon>Actinomycetota</taxon>
        <taxon>Actinomycetes</taxon>
        <taxon>Micromonosporales</taxon>
        <taxon>Micromonosporaceae</taxon>
        <taxon>Actinoplanes</taxon>
    </lineage>
</organism>
<dbReference type="RefSeq" id="WP_284915599.1">
    <property type="nucleotide sequence ID" value="NZ_CP126980.1"/>
</dbReference>
<evidence type="ECO:0000256" key="4">
    <source>
        <dbReference type="ARBA" id="ARBA00022898"/>
    </source>
</evidence>
<evidence type="ECO:0000256" key="3">
    <source>
        <dbReference type="ARBA" id="ARBA00022679"/>
    </source>
</evidence>
<comment type="cofactor">
    <cofactor evidence="1">
        <name>pyridoxal 5'-phosphate</name>
        <dbReference type="ChEBI" id="CHEBI:597326"/>
    </cofactor>
</comment>
<dbReference type="InterPro" id="IPR050859">
    <property type="entry name" value="Class-I_PLP-dep_aminotransf"/>
</dbReference>
<dbReference type="Gene3D" id="3.40.640.10">
    <property type="entry name" value="Type I PLP-dependent aspartate aminotransferase-like (Major domain)"/>
    <property type="match status" value="1"/>
</dbReference>
<evidence type="ECO:0000256" key="1">
    <source>
        <dbReference type="ARBA" id="ARBA00001933"/>
    </source>
</evidence>
<dbReference type="Gene3D" id="3.90.1150.10">
    <property type="entry name" value="Aspartate Aminotransferase, domain 1"/>
    <property type="match status" value="1"/>
</dbReference>
<name>A0ABY8WB93_9ACTN</name>
<keyword evidence="2 6" id="KW-0032">Aminotransferase</keyword>
<dbReference type="SUPFAM" id="SSF53383">
    <property type="entry name" value="PLP-dependent transferases"/>
    <property type="match status" value="1"/>
</dbReference>
<dbReference type="PANTHER" id="PTHR42790">
    <property type="entry name" value="AMINOTRANSFERASE"/>
    <property type="match status" value="1"/>
</dbReference>
<dbReference type="PANTHER" id="PTHR42790:SF19">
    <property type="entry name" value="KYNURENINE_ALPHA-AMINOADIPATE AMINOTRANSFERASE, MITOCHONDRIAL"/>
    <property type="match status" value="1"/>
</dbReference>
<reference evidence="6 7" key="1">
    <citation type="submission" date="2023-06" db="EMBL/GenBank/DDBJ databases">
        <authorList>
            <person name="Yushchuk O."/>
            <person name="Binda E."/>
            <person name="Ruckert-Reed C."/>
            <person name="Fedorenko V."/>
            <person name="Kalinowski J."/>
            <person name="Marinelli F."/>
        </authorList>
    </citation>
    <scope>NUCLEOTIDE SEQUENCE [LARGE SCALE GENOMIC DNA]</scope>
    <source>
        <strain evidence="6 7">NRRL 3884</strain>
    </source>
</reference>
<evidence type="ECO:0000256" key="2">
    <source>
        <dbReference type="ARBA" id="ARBA00022576"/>
    </source>
</evidence>
<accession>A0ABY8WB93</accession>
<dbReference type="GO" id="GO:0008483">
    <property type="term" value="F:transaminase activity"/>
    <property type="evidence" value="ECO:0007669"/>
    <property type="project" value="UniProtKB-KW"/>
</dbReference>
<keyword evidence="4" id="KW-0663">Pyridoxal phosphate</keyword>
<evidence type="ECO:0000313" key="7">
    <source>
        <dbReference type="Proteomes" id="UP001240150"/>
    </source>
</evidence>
<gene>
    <name evidence="6" type="ORF">ACTOB_006419</name>
</gene>
<dbReference type="Proteomes" id="UP001240150">
    <property type="component" value="Chromosome"/>
</dbReference>
<dbReference type="InterPro" id="IPR015421">
    <property type="entry name" value="PyrdxlP-dep_Trfase_major"/>
</dbReference>
<evidence type="ECO:0000313" key="6">
    <source>
        <dbReference type="EMBL" id="WIM94396.1"/>
    </source>
</evidence>
<sequence>MTGADIPIDELNDLVTAPIAESMNFLNEIAQEYPDAVSFAAGRPYEGYFDLDDVHRYLDVYRDHVRARFGGDERRVTSHLMQYGRTKGIINDLVARNLAVDEKISVDPEAIVVTVGCQEALYLTLRALRRTDRDAVLAVMPSYVGMAGAAHLADMPLVPVDGTAGALRPDRLVTAIEQARAAGLRPRAVYVMADFANPSGASLGLADRRDLLEVSAEHDVLLLEDNPYGLFHGDREQPPTLKALDTDRRVVYLGTFAKTCMPGTRVGYVVADQTVGAPDGTATLLADEIAKLKSMLTVNTPPLAQAVIGGRLLAHDGSLRAATARERRIYQANLAQLLAGLERRFPPGSEPAVTWNRPDGGFFLTLTVPFPAGDDQLRHSARAHDVLWMPMHHFHGDGRPRPTIRLSFSHLSPAQIELGLDRLAAFVAEQHRS</sequence>